<evidence type="ECO:0000313" key="3">
    <source>
        <dbReference type="Proteomes" id="UP000010146"/>
    </source>
</evidence>
<keyword evidence="1" id="KW-0472">Membrane</keyword>
<dbReference type="EMBL" id="ABXP02000056">
    <property type="protein sequence ID" value="KKC29976.1"/>
    <property type="molecule type" value="Genomic_DNA"/>
</dbReference>
<feature type="transmembrane region" description="Helical" evidence="1">
    <location>
        <begin position="18"/>
        <end position="37"/>
    </location>
</feature>
<reference evidence="2 3" key="2">
    <citation type="journal article" date="2015" name="BMC Genomics">
        <title>Analysis of three genomes within the thermophilic bacterial species Caldanaerobacter subterraneus with a focus on carbon monoxide dehydrogenase evolution and hydrolase diversity.</title>
        <authorList>
            <person name="Sant'Anna F.H."/>
            <person name="Lebedinsky A.V."/>
            <person name="Sokolova T.G."/>
            <person name="Robb F.T."/>
            <person name="Gonzalez J.M."/>
        </authorList>
    </citation>
    <scope>NUCLEOTIDE SEQUENCE [LARGE SCALE GENOMIC DNA]</scope>
    <source>
        <strain evidence="2 3">DSM 12653</strain>
    </source>
</reference>
<dbReference type="Proteomes" id="UP000010146">
    <property type="component" value="Unassembled WGS sequence"/>
</dbReference>
<dbReference type="RefSeq" id="WP_043884139.1">
    <property type="nucleotide sequence ID" value="NZ_ABXP02000056.1"/>
</dbReference>
<sequence length="76" mass="9094">MRLTRTKERKRQIRRKRLVIFALLLYIVIVIIGLLTADYNFNRVLSGEGKIGIFKIELFDEKIFLRVLGKEFIIRK</sequence>
<comment type="caution">
    <text evidence="2">The sequence shown here is derived from an EMBL/GenBank/DDBJ whole genome shotgun (WGS) entry which is preliminary data.</text>
</comment>
<keyword evidence="1" id="KW-0812">Transmembrane</keyword>
<evidence type="ECO:0000313" key="2">
    <source>
        <dbReference type="EMBL" id="KKC29976.1"/>
    </source>
</evidence>
<accession>A0A0F5PNJ0</accession>
<gene>
    <name evidence="2" type="ORF">CDSM653_00987</name>
</gene>
<proteinExistence type="predicted"/>
<reference evidence="2 3" key="1">
    <citation type="submission" date="2008-07" db="EMBL/GenBank/DDBJ databases">
        <authorList>
            <person name="Gonzalez J."/>
            <person name="Sokolova T."/>
            <person name="Ferriera S."/>
            <person name="Johnson J."/>
            <person name="Kravitz S."/>
            <person name="Beeson K."/>
            <person name="Sutton G."/>
            <person name="Rogers Y.-H."/>
            <person name="Friedman R."/>
            <person name="Frazier M."/>
            <person name="Venter J.C."/>
        </authorList>
    </citation>
    <scope>NUCLEOTIDE SEQUENCE [LARGE SCALE GENOMIC DNA]</scope>
    <source>
        <strain evidence="2 3">DSM 12653</strain>
    </source>
</reference>
<keyword evidence="1" id="KW-1133">Transmembrane helix</keyword>
<organism evidence="2 3">
    <name type="scientific">Caldanaerobacter subterraneus subsp. pacificus DSM 12653</name>
    <dbReference type="NCBI Taxonomy" id="391606"/>
    <lineage>
        <taxon>Bacteria</taxon>
        <taxon>Bacillati</taxon>
        <taxon>Bacillota</taxon>
        <taxon>Clostridia</taxon>
        <taxon>Thermoanaerobacterales</taxon>
        <taxon>Thermoanaerobacteraceae</taxon>
        <taxon>Caldanaerobacter</taxon>
    </lineage>
</organism>
<reference evidence="3" key="3">
    <citation type="submission" date="2015-02" db="EMBL/GenBank/DDBJ databases">
        <title>Genome analysis of three genomes within the thermophilic hydrogenogenic bacterial species Caldanaerobacter subterraneus.</title>
        <authorList>
            <person name="Sant'Anna F.H."/>
            <person name="Lebedinsky A."/>
            <person name="Sokolova T."/>
            <person name="Robb F.T."/>
            <person name="Gonzalez J.M."/>
        </authorList>
    </citation>
    <scope>NUCLEOTIDE SEQUENCE [LARGE SCALE GENOMIC DNA]</scope>
    <source>
        <strain evidence="3">DSM 12653</strain>
    </source>
</reference>
<evidence type="ECO:0000256" key="1">
    <source>
        <dbReference type="SAM" id="Phobius"/>
    </source>
</evidence>
<protein>
    <submittedName>
        <fullName evidence="2">Uncharacterized protein</fullName>
    </submittedName>
</protein>
<name>A0A0F5PNJ0_9THEO</name>
<dbReference type="AlphaFoldDB" id="A0A0F5PNJ0"/>